<evidence type="ECO:0000313" key="2">
    <source>
        <dbReference type="EMBL" id="AFA40304.1"/>
    </source>
</evidence>
<dbReference type="Gene3D" id="3.40.50.1100">
    <property type="match status" value="2"/>
</dbReference>
<dbReference type="eggNOG" id="arCOG01430">
    <property type="taxonomic scope" value="Archaea"/>
</dbReference>
<name>H6QD36_PYROT</name>
<dbReference type="SUPFAM" id="SSF53686">
    <property type="entry name" value="Tryptophan synthase beta subunit-like PLP-dependent enzymes"/>
    <property type="match status" value="1"/>
</dbReference>
<reference evidence="2 3" key="1">
    <citation type="journal article" date="2012" name="Stand. Genomic Sci.">
        <title>Complete genome sequence of Pyrobaculum oguniense.</title>
        <authorList>
            <person name="Bernick D.L."/>
            <person name="Karplus K."/>
            <person name="Lui L.M."/>
            <person name="Coker J.K."/>
            <person name="Murphy J.N."/>
            <person name="Chan P.P."/>
            <person name="Cozen A.E."/>
            <person name="Lowe T.M."/>
        </authorList>
    </citation>
    <scope>NUCLEOTIDE SEQUENCE [LARGE SCALE GENOMIC DNA]</scope>
    <source>
        <strain evidence="2 3">TE7</strain>
    </source>
</reference>
<dbReference type="Proteomes" id="UP000009062">
    <property type="component" value="Chromosome"/>
</dbReference>
<keyword evidence="2" id="KW-0808">Transferase</keyword>
<keyword evidence="3" id="KW-1185">Reference proteome</keyword>
<dbReference type="InterPro" id="IPR001926">
    <property type="entry name" value="TrpB-like_PALP"/>
</dbReference>
<accession>H6QD36</accession>
<dbReference type="EMBL" id="CP003316">
    <property type="protein sequence ID" value="AFA40304.1"/>
    <property type="molecule type" value="Genomic_DNA"/>
</dbReference>
<gene>
    <name evidence="2" type="ordered locus">Pogu_2277</name>
</gene>
<dbReference type="EC" id="2.5.1.47" evidence="2"/>
<dbReference type="InterPro" id="IPR036052">
    <property type="entry name" value="TrpB-like_PALP_sf"/>
</dbReference>
<protein>
    <submittedName>
        <fullName evidence="2">Cysteine synthase</fullName>
        <ecNumber evidence="2">2.5.1.47</ecNumber>
    </submittedName>
</protein>
<feature type="domain" description="Tryptophan synthase beta chain-like PALP" evidence="1">
    <location>
        <begin position="70"/>
        <end position="312"/>
    </location>
</feature>
<dbReference type="PANTHER" id="PTHR10314">
    <property type="entry name" value="CYSTATHIONINE BETA-SYNTHASE"/>
    <property type="match status" value="1"/>
</dbReference>
<dbReference type="KEGG" id="pog:Pogu_2277"/>
<dbReference type="GO" id="GO:0004124">
    <property type="term" value="F:cysteine synthase activity"/>
    <property type="evidence" value="ECO:0007669"/>
    <property type="project" value="UniProtKB-EC"/>
</dbReference>
<dbReference type="Pfam" id="PF00291">
    <property type="entry name" value="PALP"/>
    <property type="match status" value="1"/>
</dbReference>
<sequence length="336" mass="36973">MQGHAGVCLERYREFIERGSYKVSNSDDVSCFSVLLQKEVAPGVEVRLGDIMPSPRLNRVFNDPLDLLVGGWPTPLLKIADRPREAYAKLEWYNPFSASVKDRTVYYLLKSVGGDRLVEVSSGNVAVAMAAVGNVLGKRVKIYLPSAGRYVTPFLDFLGAEWQVLDVSMTVEALEHLEKDIREGAVHPNQFGNDINFVAHLRTAAEIDWQLSSIGKKPDYVVAGLGTSGHASALGFYFGVRYGAKLIAVQPKDWIPGIRRVESGMKWIGLVPAEIVEVSLAEALQGVRDFAKKYGLLIGPSSGAVYAVYARSGRDGIYVLVFPDNLFKYSSLLQQL</sequence>
<dbReference type="InterPro" id="IPR050214">
    <property type="entry name" value="Cys_Synth/Cystath_Beta-Synth"/>
</dbReference>
<organism evidence="2 3">
    <name type="scientific">Pyrobaculum oguniense (strain DSM 13380 / JCM 10595 / TE7)</name>
    <dbReference type="NCBI Taxonomy" id="698757"/>
    <lineage>
        <taxon>Archaea</taxon>
        <taxon>Thermoproteota</taxon>
        <taxon>Thermoprotei</taxon>
        <taxon>Thermoproteales</taxon>
        <taxon>Thermoproteaceae</taxon>
        <taxon>Pyrobaculum</taxon>
    </lineage>
</organism>
<evidence type="ECO:0000313" key="3">
    <source>
        <dbReference type="Proteomes" id="UP000009062"/>
    </source>
</evidence>
<evidence type="ECO:0000259" key="1">
    <source>
        <dbReference type="Pfam" id="PF00291"/>
    </source>
</evidence>
<dbReference type="STRING" id="698757.Pogu_2277"/>
<dbReference type="HOGENOM" id="CLU_021018_1_0_2"/>
<proteinExistence type="predicted"/>
<dbReference type="AlphaFoldDB" id="H6QD36"/>